<dbReference type="SUPFAM" id="SSF56059">
    <property type="entry name" value="Glutathione synthetase ATP-binding domain-like"/>
    <property type="match status" value="1"/>
</dbReference>
<reference evidence="3 4" key="1">
    <citation type="submission" date="2019-04" db="EMBL/GenBank/DDBJ databases">
        <title>Pedobacter sp. AR-2-6 sp. nov., isolated from Arctic soil.</title>
        <authorList>
            <person name="Dahal R.H."/>
            <person name="Kim D.-U."/>
        </authorList>
    </citation>
    <scope>NUCLEOTIDE SEQUENCE [LARGE SCALE GENOMIC DNA]</scope>
    <source>
        <strain evidence="3 4">AR-2-6</strain>
    </source>
</reference>
<protein>
    <recommendedName>
        <fullName evidence="2">ATP-grasp domain-containing protein</fullName>
    </recommendedName>
</protein>
<keyword evidence="1" id="KW-0067">ATP-binding</keyword>
<keyword evidence="1" id="KW-0547">Nucleotide-binding</keyword>
<comment type="caution">
    <text evidence="3">The sequence shown here is derived from an EMBL/GenBank/DDBJ whole genome shotgun (WGS) entry which is preliminary data.</text>
</comment>
<name>A0A4U1CAN8_9SPHI</name>
<dbReference type="GO" id="GO:0005524">
    <property type="term" value="F:ATP binding"/>
    <property type="evidence" value="ECO:0007669"/>
    <property type="project" value="UniProtKB-UniRule"/>
</dbReference>
<evidence type="ECO:0000259" key="2">
    <source>
        <dbReference type="PROSITE" id="PS50975"/>
    </source>
</evidence>
<feature type="domain" description="ATP-grasp" evidence="2">
    <location>
        <begin position="311"/>
        <end position="558"/>
    </location>
</feature>
<dbReference type="GO" id="GO:0046872">
    <property type="term" value="F:metal ion binding"/>
    <property type="evidence" value="ECO:0007669"/>
    <property type="project" value="InterPro"/>
</dbReference>
<dbReference type="OrthoDB" id="9775266at2"/>
<organism evidence="3 4">
    <name type="scientific">Pedobacter cryotolerans</name>
    <dbReference type="NCBI Taxonomy" id="2571270"/>
    <lineage>
        <taxon>Bacteria</taxon>
        <taxon>Pseudomonadati</taxon>
        <taxon>Bacteroidota</taxon>
        <taxon>Sphingobacteriia</taxon>
        <taxon>Sphingobacteriales</taxon>
        <taxon>Sphingobacteriaceae</taxon>
        <taxon>Pedobacter</taxon>
    </lineage>
</organism>
<dbReference type="RefSeq" id="WP_136875915.1">
    <property type="nucleotide sequence ID" value="NZ_SWBO01000003.1"/>
</dbReference>
<dbReference type="PROSITE" id="PS50975">
    <property type="entry name" value="ATP_GRASP"/>
    <property type="match status" value="1"/>
</dbReference>
<dbReference type="Pfam" id="PF05742">
    <property type="entry name" value="TANGO2"/>
    <property type="match status" value="1"/>
</dbReference>
<dbReference type="PANTHER" id="PTHR17985">
    <property type="entry name" value="SER/THR-RICH PROTEIN T10 IN DGCR REGION"/>
    <property type="match status" value="1"/>
</dbReference>
<evidence type="ECO:0000313" key="3">
    <source>
        <dbReference type="EMBL" id="TKC02000.1"/>
    </source>
</evidence>
<evidence type="ECO:0000313" key="4">
    <source>
        <dbReference type="Proteomes" id="UP000310477"/>
    </source>
</evidence>
<dbReference type="InterPro" id="IPR011761">
    <property type="entry name" value="ATP-grasp"/>
</dbReference>
<dbReference type="InterPro" id="IPR008551">
    <property type="entry name" value="TANGO2"/>
</dbReference>
<keyword evidence="4" id="KW-1185">Reference proteome</keyword>
<dbReference type="AlphaFoldDB" id="A0A4U1CAN8"/>
<dbReference type="EMBL" id="SWBO01000003">
    <property type="protein sequence ID" value="TKC02000.1"/>
    <property type="molecule type" value="Genomic_DNA"/>
</dbReference>
<proteinExistence type="predicted"/>
<evidence type="ECO:0000256" key="1">
    <source>
        <dbReference type="PROSITE-ProRule" id="PRU00409"/>
    </source>
</evidence>
<accession>A0A4U1CAN8</accession>
<sequence length="595" mass="68382">MCTVSFLPTPNGIIITSNRDEDRNRNAIPPVLEKFDDLAIAYPKDPQSGGTWIAITNKGTVGVLLNGAFENHVKKTQYAYSRGLILLKILKENDPEKAFDELDLNNIENFTLVLYAAKNLISYVWDGETKHKEIKDPKSSHIWSSATLYPKNIRLEREKWFSHWLATSKNFRHSDVINFHKNTGKDDVANGLVMKRDNHLQTVSITSVQISATAISMRHENLINEDISVIKMPLKADHAERKYLKKWQINLKIASIKLRNWEYWPMHVVYAPMYIYWFYLSAKAKSLFFFSAANPSRKNAGFAMEKKSDTYQFLRQQYYPKTIVCQPDTKAPALKTNLEDQGINFPVIAKPEMGERGMGVKLLPNLISLIAYSKASLSDFLVQQYIDYPNEVGIFYHRMPNQKKGIVTGIVGKEFLSVIGDGKSTLADLILKSERHILQFEKLKSANANNLSEILPLRFEKILVPFGNHCRGAKFVDLSHQIDEQLTEVIDNLCQQIPDFYFGRLDIKFANWEKYKKGENFVVIELNGAASEPTHMYDPKHSIFFAWREIKKHWDILYKISKYNVVNNLTPMLSTSEGLKMLKAHQLHVKSLKDL</sequence>
<dbReference type="PANTHER" id="PTHR17985:SF8">
    <property type="entry name" value="TRANSPORT AND GOLGI ORGANIZATION PROTEIN 2 HOMOLOG"/>
    <property type="match status" value="1"/>
</dbReference>
<gene>
    <name evidence="3" type="ORF">FA045_07065</name>
</gene>
<dbReference type="Proteomes" id="UP000310477">
    <property type="component" value="Unassembled WGS sequence"/>
</dbReference>